<dbReference type="Proteomes" id="UP000325811">
    <property type="component" value="Chromosome II"/>
</dbReference>
<proteinExistence type="predicted"/>
<accession>A0A5Q4ZVX8</accession>
<organism evidence="1 2">
    <name type="scientific">Paraburkholderia dioscoreae</name>
    <dbReference type="NCBI Taxonomy" id="2604047"/>
    <lineage>
        <taxon>Bacteria</taxon>
        <taxon>Pseudomonadati</taxon>
        <taxon>Pseudomonadota</taxon>
        <taxon>Betaproteobacteria</taxon>
        <taxon>Burkholderiales</taxon>
        <taxon>Burkholderiaceae</taxon>
        <taxon>Paraburkholderia</taxon>
    </lineage>
</organism>
<gene>
    <name evidence="1" type="ORF">PDMSB3_3038</name>
</gene>
<reference evidence="1 2" key="1">
    <citation type="submission" date="2019-08" db="EMBL/GenBank/DDBJ databases">
        <authorList>
            <person name="Herpell B J."/>
        </authorList>
    </citation>
    <scope>NUCLEOTIDE SEQUENCE [LARGE SCALE GENOMIC DNA]</scope>
    <source>
        <strain evidence="2">Msb3</strain>
    </source>
</reference>
<evidence type="ECO:0000313" key="1">
    <source>
        <dbReference type="EMBL" id="VVD34322.1"/>
    </source>
</evidence>
<evidence type="ECO:0000313" key="2">
    <source>
        <dbReference type="Proteomes" id="UP000325811"/>
    </source>
</evidence>
<sequence>MASALLLEQQRRVSNTRMQVFSIPTCMPPRVAPCRNADAEAASITTLLRNQQFDFGYHNKMHPKLRQIVRIRLSGSNSERRRSTSIGRHMMVHARQQHSECLYPYEFDLPTAGRPGIPAIGHRDSPDD</sequence>
<dbReference type="EMBL" id="LR699554">
    <property type="protein sequence ID" value="VVD34322.1"/>
    <property type="molecule type" value="Genomic_DNA"/>
</dbReference>
<protein>
    <submittedName>
        <fullName evidence="1">Uncharacterized protein</fullName>
    </submittedName>
</protein>
<name>A0A5Q4ZVX8_9BURK</name>
<dbReference type="AlphaFoldDB" id="A0A5Q4ZVX8"/>
<dbReference type="KEGG" id="pdio:PDMSB3_3038.1"/>
<keyword evidence="2" id="KW-1185">Reference proteome</keyword>